<keyword evidence="4" id="KW-0238">DNA-binding</keyword>
<dbReference type="InterPro" id="IPR001437">
    <property type="entry name" value="Tscrpt_elong_fac_GreA/B_C"/>
</dbReference>
<gene>
    <name evidence="10" type="ORF">UFOPK1684_01231</name>
    <name evidence="11" type="ORF">UFOPK2158_00677</name>
</gene>
<dbReference type="FunFam" id="1.10.287.180:FF:000001">
    <property type="entry name" value="Transcription elongation factor GreA"/>
    <property type="match status" value="1"/>
</dbReference>
<dbReference type="PANTHER" id="PTHR30437">
    <property type="entry name" value="TRANSCRIPTION ELONGATION FACTOR GREA"/>
    <property type="match status" value="1"/>
</dbReference>
<evidence type="ECO:0000259" key="9">
    <source>
        <dbReference type="Pfam" id="PF03449"/>
    </source>
</evidence>
<dbReference type="PIRSF" id="PIRSF006092">
    <property type="entry name" value="GreA_GreB"/>
    <property type="match status" value="1"/>
</dbReference>
<dbReference type="EMBL" id="CAEZVY010000058">
    <property type="protein sequence ID" value="CAB4641996.1"/>
    <property type="molecule type" value="Genomic_DNA"/>
</dbReference>
<dbReference type="PROSITE" id="PS00830">
    <property type="entry name" value="GREAB_2"/>
    <property type="match status" value="1"/>
</dbReference>
<dbReference type="InterPro" id="IPR018151">
    <property type="entry name" value="TF_GreA/GreB_CS"/>
</dbReference>
<dbReference type="InterPro" id="IPR036953">
    <property type="entry name" value="GreA/GreB_C_sf"/>
</dbReference>
<evidence type="ECO:0000256" key="6">
    <source>
        <dbReference type="ARBA" id="ARBA00024916"/>
    </source>
</evidence>
<evidence type="ECO:0000313" key="10">
    <source>
        <dbReference type="EMBL" id="CAB4578735.1"/>
    </source>
</evidence>
<dbReference type="EMBL" id="CAEZTM010000069">
    <property type="protein sequence ID" value="CAB4578735.1"/>
    <property type="molecule type" value="Genomic_DNA"/>
</dbReference>
<dbReference type="SUPFAM" id="SSF54534">
    <property type="entry name" value="FKBP-like"/>
    <property type="match status" value="1"/>
</dbReference>
<reference evidence="10" key="1">
    <citation type="submission" date="2020-05" db="EMBL/GenBank/DDBJ databases">
        <authorList>
            <person name="Chiriac C."/>
            <person name="Salcher M."/>
            <person name="Ghai R."/>
            <person name="Kavagutti S V."/>
        </authorList>
    </citation>
    <scope>NUCLEOTIDE SEQUENCE</scope>
</reference>
<dbReference type="InterPro" id="IPR036805">
    <property type="entry name" value="Tscrpt_elong_fac_GreA/B_N_sf"/>
</dbReference>
<dbReference type="PROSITE" id="PS00829">
    <property type="entry name" value="GREAB_1"/>
    <property type="match status" value="1"/>
</dbReference>
<dbReference type="InterPro" id="IPR028624">
    <property type="entry name" value="Tscrpt_elong_fac_GreA/B"/>
</dbReference>
<comment type="similarity">
    <text evidence="1">Belongs to the GreA/GreB family.</text>
</comment>
<sequence length="164" mass="17866">MTSVESDNTVWLTQEAYDRLALELEQLTTQGRREISKRIEIAREEGDLKENGGYHAAKEEQAKMEDRIRTLTAMLKHAIVGDAPASSGVVEPGTVVTAHIHGDQEKFLLGSRELAGDTDLDVYSEQSPLGQAILGLKIGESSTYTAPNGAEIAVEILDVETFIP</sequence>
<name>A0A6J6ETK4_9ZZZZ</name>
<evidence type="ECO:0000259" key="8">
    <source>
        <dbReference type="Pfam" id="PF01272"/>
    </source>
</evidence>
<dbReference type="Gene3D" id="3.10.50.30">
    <property type="entry name" value="Transcription elongation factor, GreA/GreB, C-terminal domain"/>
    <property type="match status" value="1"/>
</dbReference>
<evidence type="ECO:0000256" key="7">
    <source>
        <dbReference type="ARBA" id="ARBA00030776"/>
    </source>
</evidence>
<dbReference type="HAMAP" id="MF_00105">
    <property type="entry name" value="GreA_GreB"/>
    <property type="match status" value="1"/>
</dbReference>
<keyword evidence="5" id="KW-0804">Transcription</keyword>
<protein>
    <recommendedName>
        <fullName evidence="2">Transcription elongation factor GreA</fullName>
    </recommendedName>
    <alternativeName>
        <fullName evidence="7">Transcript cleavage factor GreA</fullName>
    </alternativeName>
</protein>
<evidence type="ECO:0000256" key="2">
    <source>
        <dbReference type="ARBA" id="ARBA00013729"/>
    </source>
</evidence>
<dbReference type="AlphaFoldDB" id="A0A6J6ETK4"/>
<dbReference type="Pfam" id="PF03449">
    <property type="entry name" value="GreA_GreB_N"/>
    <property type="match status" value="1"/>
</dbReference>
<dbReference type="InterPro" id="IPR023459">
    <property type="entry name" value="Tscrpt_elong_fac_GreA/B_fam"/>
</dbReference>
<evidence type="ECO:0000256" key="5">
    <source>
        <dbReference type="ARBA" id="ARBA00023163"/>
    </source>
</evidence>
<evidence type="ECO:0000313" key="11">
    <source>
        <dbReference type="EMBL" id="CAB4641996.1"/>
    </source>
</evidence>
<dbReference type="PANTHER" id="PTHR30437:SF4">
    <property type="entry name" value="TRANSCRIPTION ELONGATION FACTOR GREA"/>
    <property type="match status" value="1"/>
</dbReference>
<dbReference type="GO" id="GO:0006354">
    <property type="term" value="P:DNA-templated transcription elongation"/>
    <property type="evidence" value="ECO:0007669"/>
    <property type="project" value="TreeGrafter"/>
</dbReference>
<evidence type="ECO:0000256" key="1">
    <source>
        <dbReference type="ARBA" id="ARBA00008213"/>
    </source>
</evidence>
<dbReference type="Gene3D" id="1.10.287.180">
    <property type="entry name" value="Transcription elongation factor, GreA/GreB, N-terminal domain"/>
    <property type="match status" value="1"/>
</dbReference>
<dbReference type="SUPFAM" id="SSF46557">
    <property type="entry name" value="GreA transcript cleavage protein, N-terminal domain"/>
    <property type="match status" value="1"/>
</dbReference>
<comment type="function">
    <text evidence="6">Necessary for efficient RNA polymerase transcription elongation past template-encoded arresting sites. The arresting sites in DNA have the property of trapping a certain fraction of elongating RNA polymerases that pass through, resulting in locked ternary complexes. Cleavage of the nascent transcript by cleavage factors such as GreA or GreB allows the resumption of elongation from the new 3'terminus. GreA releases sequences of 2 to 3 nucleotides.</text>
</comment>
<dbReference type="InterPro" id="IPR022691">
    <property type="entry name" value="Tscrpt_elong_fac_GreA/B_N"/>
</dbReference>
<feature type="domain" description="Transcription elongation factor GreA/GreB N-terminal" evidence="9">
    <location>
        <begin position="10"/>
        <end position="80"/>
    </location>
</feature>
<organism evidence="10">
    <name type="scientific">freshwater metagenome</name>
    <dbReference type="NCBI Taxonomy" id="449393"/>
    <lineage>
        <taxon>unclassified sequences</taxon>
        <taxon>metagenomes</taxon>
        <taxon>ecological metagenomes</taxon>
    </lineage>
</organism>
<dbReference type="GO" id="GO:0032784">
    <property type="term" value="P:regulation of DNA-templated transcription elongation"/>
    <property type="evidence" value="ECO:0007669"/>
    <property type="project" value="InterPro"/>
</dbReference>
<dbReference type="GO" id="GO:0003677">
    <property type="term" value="F:DNA binding"/>
    <property type="evidence" value="ECO:0007669"/>
    <property type="project" value="UniProtKB-KW"/>
</dbReference>
<accession>A0A6J6ETK4</accession>
<evidence type="ECO:0000256" key="4">
    <source>
        <dbReference type="ARBA" id="ARBA00023125"/>
    </source>
</evidence>
<evidence type="ECO:0000256" key="3">
    <source>
        <dbReference type="ARBA" id="ARBA00023015"/>
    </source>
</evidence>
<dbReference type="Pfam" id="PF01272">
    <property type="entry name" value="GreA_GreB"/>
    <property type="match status" value="1"/>
</dbReference>
<proteinExistence type="inferred from homology"/>
<dbReference type="NCBIfam" id="NF001262">
    <property type="entry name" value="PRK00226.1-3"/>
    <property type="match status" value="1"/>
</dbReference>
<feature type="domain" description="Transcription elongation factor GreA/GreB C-terminal" evidence="8">
    <location>
        <begin position="86"/>
        <end position="160"/>
    </location>
</feature>
<dbReference type="GO" id="GO:0070063">
    <property type="term" value="F:RNA polymerase binding"/>
    <property type="evidence" value="ECO:0007669"/>
    <property type="project" value="InterPro"/>
</dbReference>
<keyword evidence="3" id="KW-0805">Transcription regulation</keyword>